<dbReference type="PROSITE" id="PS51755">
    <property type="entry name" value="OMPR_PHOB"/>
    <property type="match status" value="1"/>
</dbReference>
<dbReference type="GO" id="GO:0000160">
    <property type="term" value="P:phosphorelay signal transduction system"/>
    <property type="evidence" value="ECO:0007669"/>
    <property type="project" value="InterPro"/>
</dbReference>
<dbReference type="InterPro" id="IPR011990">
    <property type="entry name" value="TPR-like_helical_dom_sf"/>
</dbReference>
<gene>
    <name evidence="4" type="ORF">F0L46_23645</name>
</gene>
<dbReference type="Gene3D" id="3.40.50.300">
    <property type="entry name" value="P-loop containing nucleotide triphosphate hydrolases"/>
    <property type="match status" value="1"/>
</dbReference>
<dbReference type="GO" id="GO:0006355">
    <property type="term" value="P:regulation of DNA-templated transcription"/>
    <property type="evidence" value="ECO:0007669"/>
    <property type="project" value="InterPro"/>
</dbReference>
<dbReference type="AlphaFoldDB" id="A0A5B2V6X0"/>
<keyword evidence="1 2" id="KW-0238">DNA-binding</keyword>
<dbReference type="SUPFAM" id="SSF46894">
    <property type="entry name" value="C-terminal effector domain of the bipartite response regulators"/>
    <property type="match status" value="1"/>
</dbReference>
<dbReference type="InterPro" id="IPR001867">
    <property type="entry name" value="OmpR/PhoB-type_DNA-bd"/>
</dbReference>
<dbReference type="SUPFAM" id="SSF48452">
    <property type="entry name" value="TPR-like"/>
    <property type="match status" value="1"/>
</dbReference>
<dbReference type="EMBL" id="VUOA01000047">
    <property type="protein sequence ID" value="KAA2234598.1"/>
    <property type="molecule type" value="Genomic_DNA"/>
</dbReference>
<dbReference type="SUPFAM" id="SSF52540">
    <property type="entry name" value="P-loop containing nucleoside triphosphate hydrolases"/>
    <property type="match status" value="1"/>
</dbReference>
<name>A0A5B2V6X0_9HYPH</name>
<reference evidence="4 5" key="2">
    <citation type="submission" date="2019-09" db="EMBL/GenBank/DDBJ databases">
        <authorList>
            <person name="Jin C."/>
        </authorList>
    </citation>
    <scope>NUCLEOTIDE SEQUENCE [LARGE SCALE GENOMIC DNA]</scope>
    <source>
        <strain evidence="4 5">BN140002</strain>
    </source>
</reference>
<dbReference type="Proteomes" id="UP000323142">
    <property type="component" value="Unassembled WGS sequence"/>
</dbReference>
<dbReference type="OrthoDB" id="4473689at2"/>
<evidence type="ECO:0000313" key="5">
    <source>
        <dbReference type="Proteomes" id="UP000323142"/>
    </source>
</evidence>
<dbReference type="InterPro" id="IPR027417">
    <property type="entry name" value="P-loop_NTPase"/>
</dbReference>
<evidence type="ECO:0000256" key="1">
    <source>
        <dbReference type="ARBA" id="ARBA00023125"/>
    </source>
</evidence>
<dbReference type="Gene3D" id="1.25.40.10">
    <property type="entry name" value="Tetratricopeptide repeat domain"/>
    <property type="match status" value="1"/>
</dbReference>
<proteinExistence type="predicted"/>
<dbReference type="SMART" id="SM00862">
    <property type="entry name" value="Trans_reg_C"/>
    <property type="match status" value="1"/>
</dbReference>
<dbReference type="PANTHER" id="PTHR47691">
    <property type="entry name" value="REGULATOR-RELATED"/>
    <property type="match status" value="1"/>
</dbReference>
<keyword evidence="5" id="KW-1185">Reference proteome</keyword>
<dbReference type="PANTHER" id="PTHR47691:SF3">
    <property type="entry name" value="HTH-TYPE TRANSCRIPTIONAL REGULATOR RV0890C-RELATED"/>
    <property type="match status" value="1"/>
</dbReference>
<dbReference type="GO" id="GO:0003677">
    <property type="term" value="F:DNA binding"/>
    <property type="evidence" value="ECO:0007669"/>
    <property type="project" value="UniProtKB-UniRule"/>
</dbReference>
<sequence length="972" mass="106857">MNQHVNVLETIISFGNFQLISDRQELTENGRPVRLGSRAISILTILVRRAGELVTNEEIVREVWPETFVEEGNLRVHMTALRRALGHGRDGTRYIVNVPGRGYRFVRPVTVTACMPSVGSSTELALPHASLPTPMTRMIGRDDLVTALKAQIPQRRLITLVGPGGIGKTTVARSVAQSVARDYRHGSHFVELATITDGHRVPGAVATALGFAVKSDDPSSSLISHLGSLRAMIVLDNCEHLVEAVATLAEDLLLHAPGVQLLVTSREALRVDGERVVRVAPLSVPPPSDGLTAQGAATYSAIQLFVEHASSNLDLFELTDVNAPAIADICRRLDGIPLAIEMAAGRIESLGPSEIAAMLDDRFRFLNKGRRTAPPRHRTLRSIVDWSYNLLPEGQRRTFRYLSVFAGWFSAPAAAAIIADEATTLGEIVNAISDLTSKSLLAVDVSGNTTLYRFFETTRAYALELLSDAGESEAVGRAHAVYVCERFERAKTEWDIRPTAEWLAEYRLSLDDLRAALDWAFAPGGDLNLAVRLTLAAAPMWLELSLIEECRKRTEQALAAVGHESDEDDERTMQLYAALAWSQLYQAEAAHAAAASWTKVLEIAEALGDLEFQLRAHFGLWANSINRGLFGRSLAQAEHFAMVAARKGDQAEILLGERLLGASLHLKGGAQSTARSHLEHMLSGYNAPIRRSHAVRFQVDQRITARMTLARTLWLQGMVDQAMQGVERLVEDAWALGHMRTLCNVLAQVAAPLALWTGDETAAERYTRLLLDATSHEALEVWRAYGFAFQGHLMVARGDVCDGIDLLRASIEQLERHEFVQLNPILTGNLADFCAEGGRLVEARDLIEKAIAFCERTEGRWCIAELWRVRGNIAVLEAGDVSAPAAARDFRQSLDFARQQGAFTWTLRTSMSIARSYRAQGRFHDALDILQPVYDSFSEGFRYVDLRAARHLLRDLSHAVGPSSASGTNPPP</sequence>
<dbReference type="PRINTS" id="PR00364">
    <property type="entry name" value="DISEASERSIST"/>
</dbReference>
<dbReference type="Gene3D" id="1.10.10.10">
    <property type="entry name" value="Winged helix-like DNA-binding domain superfamily/Winged helix DNA-binding domain"/>
    <property type="match status" value="1"/>
</dbReference>
<comment type="caution">
    <text evidence="4">The sequence shown here is derived from an EMBL/GenBank/DDBJ whole genome shotgun (WGS) entry which is preliminary data.</text>
</comment>
<dbReference type="Pfam" id="PF00486">
    <property type="entry name" value="Trans_reg_C"/>
    <property type="match status" value="1"/>
</dbReference>
<feature type="DNA-binding region" description="OmpR/PhoB-type" evidence="2">
    <location>
        <begin position="9"/>
        <end position="107"/>
    </location>
</feature>
<feature type="domain" description="OmpR/PhoB-type" evidence="3">
    <location>
        <begin position="9"/>
        <end position="107"/>
    </location>
</feature>
<organism evidence="4 5">
    <name type="scientific">Salinarimonas soli</name>
    <dbReference type="NCBI Taxonomy" id="1638099"/>
    <lineage>
        <taxon>Bacteria</taxon>
        <taxon>Pseudomonadati</taxon>
        <taxon>Pseudomonadota</taxon>
        <taxon>Alphaproteobacteria</taxon>
        <taxon>Hyphomicrobiales</taxon>
        <taxon>Salinarimonadaceae</taxon>
        <taxon>Salinarimonas</taxon>
    </lineage>
</organism>
<dbReference type="CDD" id="cd00383">
    <property type="entry name" value="trans_reg_C"/>
    <property type="match status" value="1"/>
</dbReference>
<protein>
    <recommendedName>
        <fullName evidence="3">OmpR/PhoB-type domain-containing protein</fullName>
    </recommendedName>
</protein>
<dbReference type="InterPro" id="IPR016032">
    <property type="entry name" value="Sig_transdc_resp-reg_C-effctor"/>
</dbReference>
<evidence type="ECO:0000313" key="4">
    <source>
        <dbReference type="EMBL" id="KAA2234598.1"/>
    </source>
</evidence>
<dbReference type="InterPro" id="IPR036388">
    <property type="entry name" value="WH-like_DNA-bd_sf"/>
</dbReference>
<evidence type="ECO:0000259" key="3">
    <source>
        <dbReference type="PROSITE" id="PS51755"/>
    </source>
</evidence>
<reference evidence="4 5" key="1">
    <citation type="submission" date="2019-09" db="EMBL/GenBank/DDBJ databases">
        <title>Salinarimonas rosea gen. nov., sp. nov., a new member of the a-2 subgroup of the Proteobacteria.</title>
        <authorList>
            <person name="Liu J."/>
        </authorList>
    </citation>
    <scope>NUCLEOTIDE SEQUENCE [LARGE SCALE GENOMIC DNA]</scope>
    <source>
        <strain evidence="4 5">BN140002</strain>
    </source>
</reference>
<accession>A0A5B2V6X0</accession>
<evidence type="ECO:0000256" key="2">
    <source>
        <dbReference type="PROSITE-ProRule" id="PRU01091"/>
    </source>
</evidence>